<evidence type="ECO:0000259" key="5">
    <source>
        <dbReference type="Pfam" id="PF00501"/>
    </source>
</evidence>
<protein>
    <recommendedName>
        <fullName evidence="5">AMP-dependent synthetase/ligase domain-containing protein</fullName>
    </recommendedName>
</protein>
<sequence length="1613" mass="170986">MAASAHKLLPGLAEPSRADAPSRAAALLPLREGPGGVECLFAQSEILNTVLSTAHRLVFHRWPGELRFIGGPKVLGHADPLETMQQELELLGLPLPRGGADVRLFHKAVFTARDRDFEVIVCIIWVSNHTPGFSDASIRDVNAQLAARHARVDELRAAGRLWALSPAERQGLTRKIRGLTWLPVHRALRIYGGPAHEPPTEFVPPGGPYDVIILQECFASPYAPCFCRQRFLVRRLRRAGYRWVAHTPAPSARTMAAKRRVTDSGLLILSRHPIVASDFLTFRTEGLSLDSGASKGVLFARVAVGGGEGEPATFLDVFNCHLQATHSSGGGMGGDGDDDYASVIREARRRAAAAAAAEAEAEHAETGGPGSSSDQASAASAAVGQWPCGWCCGPGRRAAQPTVGAEAGLFDPADGAAAGSRMDPFASALLWALTAVWTLLAAAAFWWVCCVPGLGGSGRRHRKAAVGSRADAFEAVRKQQLHELVRFIQRHTHGAGCPWVLVGDFNVDAIAQDAGEGSGLAFFSGAPSTGESEAYRRLVRALAPLGEGSGRFAVRDLLKLAKGKHVSTRPPRLQFPTSIRYLLRHKYPQRLDYVFAGGGGDPGQLVPDVSSTSVVEFRVDDVLAGGEPAFRVAAEAAAATGRCVCLGREWARPEACSADALYRLWRLLMPAAVRSLIAKTVAVIAGRAWGLVSAVVASLLALLAAAVIWAHLLPSSSAAAISVALPVQDTLLSALSAAGAAIRVLRRSLAAVLVYGLGLAVVESGSPAAAADIAMRWSSGAGLPDEALLVVSWLGHGLAALAWSALAALLLWGAAAQVQPERAWACLWHALFRLTQGQLPFSRAHGAPVSRTHRVLRDVRGGEGVVVVGSLARHWQELASNPASWSPLAHFHDAETPVVVVREQSQGVPLSLVRSTSAWSESLHRRPGRPGIGRAATAPLLRQPSSTGSGRHRLAAPSSRLASTLYEMLLDSVHAYGFRECLGYAVGPQGGGGAGGGTAASEGEVRWLTYSEVLAGATCLGSGLKGLASLAPGDRVGILGFNSKEWLLTELACSCYSLVSVVLHAPLSRSDSQRPLRHLDRMLRASGCAVIVCDRLWTTAIIEAAARDACPGLRAIVQTSALTYDEQIQASTSTVRLLPFEYVAATGRAYTMPHTPPDPRGLSTVTYSFSSDMDLMQTDHTHASVAAAVLRLRAHPLGRSVTRFDVHVSYLALVHEGERCFVHLLLACGAAVGFVGSAESGHLASTVARMQPTLLLVTPALLKSGYAYFSRIKRSWSPGYRMLFETALQSKRQAVSLPASARAGACSPRRDMWADVFIFRVLSDLIGTSRIRFLLVMGSTASGAALDPAVIDFVQLTLCVPVLSAWTCPAAGFRTGMLVHVVAGSGRAAVPGGSLSRSSPAFSEDFVQAVREPSDRLLHPFECIRLLGHASSVVEVEERPDPPPSAPSALRGDSRAEAAAAGQRDGAGQPCSRTSVVCERIEAAHLFADGLIRSLAVLPLPASRGGGLMAVVSVEQEECLMWAVHSPGDDEDPDSVNIVDTVCRRRDFCEHLLGLLRRSAREAGLAPQETVRAVYATTVGITSRNCLSTPAGLLRRSNLALHFGAKEPVAAAD</sequence>
<keyword evidence="4" id="KW-0812">Transmembrane</keyword>
<dbReference type="InterPro" id="IPR036691">
    <property type="entry name" value="Endo/exonu/phosph_ase_sf"/>
</dbReference>
<comment type="caution">
    <text evidence="6">The sequence shown here is derived from an EMBL/GenBank/DDBJ whole genome shotgun (WGS) entry which is preliminary data.</text>
</comment>
<evidence type="ECO:0000313" key="7">
    <source>
        <dbReference type="Proteomes" id="UP000322899"/>
    </source>
</evidence>
<dbReference type="SUPFAM" id="SSF56219">
    <property type="entry name" value="DNase I-like"/>
    <property type="match status" value="2"/>
</dbReference>
<dbReference type="InterPro" id="IPR042099">
    <property type="entry name" value="ANL_N_sf"/>
</dbReference>
<evidence type="ECO:0000256" key="4">
    <source>
        <dbReference type="SAM" id="Phobius"/>
    </source>
</evidence>
<dbReference type="Proteomes" id="UP000322899">
    <property type="component" value="Unassembled WGS sequence"/>
</dbReference>
<dbReference type="InterPro" id="IPR000873">
    <property type="entry name" value="AMP-dep_synth/lig_dom"/>
</dbReference>
<gene>
    <name evidence="6" type="ORF">FNF27_03567</name>
</gene>
<dbReference type="EMBL" id="VLTO01000017">
    <property type="protein sequence ID" value="KAA0175036.1"/>
    <property type="molecule type" value="Genomic_DNA"/>
</dbReference>
<dbReference type="Gene3D" id="3.40.50.12780">
    <property type="entry name" value="N-terminal domain of ligase-like"/>
    <property type="match status" value="1"/>
</dbReference>
<accession>A0A5A8EB49</accession>
<name>A0A5A8EB49_CAFRO</name>
<keyword evidence="2" id="KW-0067">ATP-binding</keyword>
<dbReference type="GO" id="GO:0016020">
    <property type="term" value="C:membrane"/>
    <property type="evidence" value="ECO:0007669"/>
    <property type="project" value="TreeGrafter"/>
</dbReference>
<feature type="region of interest" description="Disordered" evidence="3">
    <location>
        <begin position="355"/>
        <end position="378"/>
    </location>
</feature>
<reference evidence="6 7" key="1">
    <citation type="submission" date="2019-07" db="EMBL/GenBank/DDBJ databases">
        <title>Genomes of Cafeteria roenbergensis.</title>
        <authorList>
            <person name="Fischer M.G."/>
            <person name="Hackl T."/>
            <person name="Roman M."/>
        </authorList>
    </citation>
    <scope>NUCLEOTIDE SEQUENCE [LARGE SCALE GENOMIC DNA]</scope>
    <source>
        <strain evidence="6 7">E4-10P</strain>
    </source>
</reference>
<feature type="transmembrane region" description="Helical" evidence="4">
    <location>
        <begin position="688"/>
        <end position="712"/>
    </location>
</feature>
<dbReference type="OrthoDB" id="10268108at2759"/>
<proteinExistence type="predicted"/>
<dbReference type="Gene3D" id="3.60.10.10">
    <property type="entry name" value="Endonuclease/exonuclease/phosphatase"/>
    <property type="match status" value="2"/>
</dbReference>
<dbReference type="GO" id="GO:0004467">
    <property type="term" value="F:long-chain fatty acid-CoA ligase activity"/>
    <property type="evidence" value="ECO:0007669"/>
    <property type="project" value="TreeGrafter"/>
</dbReference>
<feature type="compositionally biased region" description="Low complexity" evidence="3">
    <location>
        <begin position="1457"/>
        <end position="1468"/>
    </location>
</feature>
<evidence type="ECO:0000256" key="2">
    <source>
        <dbReference type="ARBA" id="ARBA00022840"/>
    </source>
</evidence>
<evidence type="ECO:0000256" key="3">
    <source>
        <dbReference type="SAM" id="MobiDB-lite"/>
    </source>
</evidence>
<feature type="region of interest" description="Disordered" evidence="3">
    <location>
        <begin position="1435"/>
        <end position="1471"/>
    </location>
</feature>
<keyword evidence="4" id="KW-1133">Transmembrane helix</keyword>
<keyword evidence="4" id="KW-0472">Membrane</keyword>
<dbReference type="GO" id="GO:0005783">
    <property type="term" value="C:endoplasmic reticulum"/>
    <property type="evidence" value="ECO:0007669"/>
    <property type="project" value="TreeGrafter"/>
</dbReference>
<evidence type="ECO:0000313" key="6">
    <source>
        <dbReference type="EMBL" id="KAA0175036.1"/>
    </source>
</evidence>
<evidence type="ECO:0000256" key="1">
    <source>
        <dbReference type="ARBA" id="ARBA00022741"/>
    </source>
</evidence>
<feature type="transmembrane region" description="Helical" evidence="4">
    <location>
        <begin position="749"/>
        <end position="770"/>
    </location>
</feature>
<organism evidence="6 7">
    <name type="scientific">Cafeteria roenbergensis</name>
    <name type="common">Marine flagellate</name>
    <dbReference type="NCBI Taxonomy" id="33653"/>
    <lineage>
        <taxon>Eukaryota</taxon>
        <taxon>Sar</taxon>
        <taxon>Stramenopiles</taxon>
        <taxon>Bigyra</taxon>
        <taxon>Opalozoa</taxon>
        <taxon>Bicosoecida</taxon>
        <taxon>Cafeteriaceae</taxon>
        <taxon>Cafeteria</taxon>
    </lineage>
</organism>
<dbReference type="Pfam" id="PF00501">
    <property type="entry name" value="AMP-binding"/>
    <property type="match status" value="1"/>
</dbReference>
<dbReference type="PANTHER" id="PTHR43272">
    <property type="entry name" value="LONG-CHAIN-FATTY-ACID--COA LIGASE"/>
    <property type="match status" value="1"/>
</dbReference>
<feature type="domain" description="AMP-dependent synthetase/ligase" evidence="5">
    <location>
        <begin position="1002"/>
        <end position="1366"/>
    </location>
</feature>
<dbReference type="PANTHER" id="PTHR43272:SF33">
    <property type="entry name" value="AMP-BINDING DOMAIN-CONTAINING PROTEIN-RELATED"/>
    <property type="match status" value="1"/>
</dbReference>
<dbReference type="SUPFAM" id="SSF56801">
    <property type="entry name" value="Acetyl-CoA synthetase-like"/>
    <property type="match status" value="1"/>
</dbReference>
<feature type="transmembrane region" description="Helical" evidence="4">
    <location>
        <begin position="429"/>
        <end position="454"/>
    </location>
</feature>
<dbReference type="GO" id="GO:0005524">
    <property type="term" value="F:ATP binding"/>
    <property type="evidence" value="ECO:0007669"/>
    <property type="project" value="UniProtKB-KW"/>
</dbReference>
<feature type="transmembrane region" description="Helical" evidence="4">
    <location>
        <begin position="718"/>
        <end position="742"/>
    </location>
</feature>
<keyword evidence="1" id="KW-0547">Nucleotide-binding</keyword>